<proteinExistence type="inferred from homology"/>
<dbReference type="Pfam" id="PF02706">
    <property type="entry name" value="Wzz"/>
    <property type="match status" value="1"/>
</dbReference>
<sequence length="308" mass="34455">MEETIELRELLEIVWKGKAIISTCIIICMLLAGIASWFVLDEKYESKAVVQVASSVQDTGVMANYVATEFTTTIYAQRIQNKPIMQQALQDAGIKIKYNEKNLVATADADPVKNLVELKFISNSAKEAQQQLQILMDATKQKMNESVQLTLQNLESTYKIEAAALTKEIDSIIEQYNQIIRENNLPKLLILQTILNTEMVLNISEEQAATLSNVNGNLQNQLLQLQAQIETKSAEYRKTLANYQSVKTGLDSFKPDPFIRVIAEPTLAEKPSSPNKLLNLAIGLVIGMMLGLGVVFFRHYWKSSAVVK</sequence>
<evidence type="ECO:0000256" key="1">
    <source>
        <dbReference type="ARBA" id="ARBA00004651"/>
    </source>
</evidence>
<evidence type="ECO:0000256" key="4">
    <source>
        <dbReference type="ARBA" id="ARBA00022692"/>
    </source>
</evidence>
<dbReference type="InterPro" id="IPR050445">
    <property type="entry name" value="Bact_polysacc_biosynth/exp"/>
</dbReference>
<organism evidence="11 12">
    <name type="scientific">Lysinibacillus macroides</name>
    <dbReference type="NCBI Taxonomy" id="33935"/>
    <lineage>
        <taxon>Bacteria</taxon>
        <taxon>Bacillati</taxon>
        <taxon>Bacillota</taxon>
        <taxon>Bacilli</taxon>
        <taxon>Bacillales</taxon>
        <taxon>Bacillaceae</taxon>
        <taxon>Lysinibacillus</taxon>
    </lineage>
</organism>
<evidence type="ECO:0000256" key="6">
    <source>
        <dbReference type="ARBA" id="ARBA00023136"/>
    </source>
</evidence>
<feature type="transmembrane region" description="Helical" evidence="8">
    <location>
        <begin position="20"/>
        <end position="40"/>
    </location>
</feature>
<dbReference type="EMBL" id="LGCI01000002">
    <property type="protein sequence ID" value="KOY83884.1"/>
    <property type="molecule type" value="Genomic_DNA"/>
</dbReference>
<feature type="coiled-coil region" evidence="7">
    <location>
        <begin position="118"/>
        <end position="182"/>
    </location>
</feature>
<gene>
    <name evidence="11" type="ORF">ADM90_00270</name>
</gene>
<evidence type="ECO:0008006" key="13">
    <source>
        <dbReference type="Google" id="ProtNLM"/>
    </source>
</evidence>
<evidence type="ECO:0000259" key="10">
    <source>
        <dbReference type="Pfam" id="PF13807"/>
    </source>
</evidence>
<feature type="domain" description="Tyrosine-protein kinase G-rich" evidence="10">
    <location>
        <begin position="218"/>
        <end position="299"/>
    </location>
</feature>
<evidence type="ECO:0000256" key="2">
    <source>
        <dbReference type="ARBA" id="ARBA00006683"/>
    </source>
</evidence>
<dbReference type="PANTHER" id="PTHR32309:SF13">
    <property type="entry name" value="FERRIC ENTEROBACTIN TRANSPORT PROTEIN FEPE"/>
    <property type="match status" value="1"/>
</dbReference>
<reference evidence="11 12" key="1">
    <citation type="submission" date="2015-07" db="EMBL/GenBank/DDBJ databases">
        <title>Genome sequencing project for genomic taxonomy and phylogenomics of Bacillus-like bacteria.</title>
        <authorList>
            <person name="Liu B."/>
            <person name="Wang J."/>
            <person name="Zhu Y."/>
            <person name="Liu G."/>
            <person name="Chen Q."/>
            <person name="Chen Z."/>
            <person name="Che J."/>
            <person name="Ge C."/>
            <person name="Shi H."/>
            <person name="Pan Z."/>
            <person name="Liu X."/>
        </authorList>
    </citation>
    <scope>NUCLEOTIDE SEQUENCE [LARGE SCALE GENOMIC DNA]</scope>
    <source>
        <strain evidence="11 12">DSM 54</strain>
    </source>
</reference>
<feature type="domain" description="Polysaccharide chain length determinant N-terminal" evidence="9">
    <location>
        <begin position="3"/>
        <end position="90"/>
    </location>
</feature>
<feature type="transmembrane region" description="Helical" evidence="8">
    <location>
        <begin position="277"/>
        <end position="301"/>
    </location>
</feature>
<dbReference type="AlphaFoldDB" id="A0A0N0UXD5"/>
<evidence type="ECO:0000256" key="7">
    <source>
        <dbReference type="SAM" id="Coils"/>
    </source>
</evidence>
<evidence type="ECO:0000313" key="12">
    <source>
        <dbReference type="Proteomes" id="UP000037977"/>
    </source>
</evidence>
<keyword evidence="4 8" id="KW-0812">Transmembrane</keyword>
<comment type="caution">
    <text evidence="11">The sequence shown here is derived from an EMBL/GenBank/DDBJ whole genome shotgun (WGS) entry which is preliminary data.</text>
</comment>
<dbReference type="Proteomes" id="UP000037977">
    <property type="component" value="Unassembled WGS sequence"/>
</dbReference>
<keyword evidence="7" id="KW-0175">Coiled coil</keyword>
<accession>A0A0N0UXD5</accession>
<evidence type="ECO:0000313" key="11">
    <source>
        <dbReference type="EMBL" id="KOY83884.1"/>
    </source>
</evidence>
<dbReference type="GO" id="GO:0004713">
    <property type="term" value="F:protein tyrosine kinase activity"/>
    <property type="evidence" value="ECO:0007669"/>
    <property type="project" value="TreeGrafter"/>
</dbReference>
<comment type="subcellular location">
    <subcellularLocation>
        <location evidence="1">Cell membrane</location>
        <topology evidence="1">Multi-pass membrane protein</topology>
    </subcellularLocation>
</comment>
<evidence type="ECO:0000256" key="5">
    <source>
        <dbReference type="ARBA" id="ARBA00022989"/>
    </source>
</evidence>
<dbReference type="PANTHER" id="PTHR32309">
    <property type="entry name" value="TYROSINE-PROTEIN KINASE"/>
    <property type="match status" value="1"/>
</dbReference>
<dbReference type="STRING" id="33935.ADM90_00270"/>
<evidence type="ECO:0000256" key="3">
    <source>
        <dbReference type="ARBA" id="ARBA00022475"/>
    </source>
</evidence>
<protein>
    <recommendedName>
        <fullName evidence="13">Polysaccharide chain length determinant N-terminal domain-containing protein</fullName>
    </recommendedName>
</protein>
<keyword evidence="5 8" id="KW-1133">Transmembrane helix</keyword>
<dbReference type="GO" id="GO:0005886">
    <property type="term" value="C:plasma membrane"/>
    <property type="evidence" value="ECO:0007669"/>
    <property type="project" value="UniProtKB-SubCell"/>
</dbReference>
<evidence type="ECO:0000256" key="8">
    <source>
        <dbReference type="SAM" id="Phobius"/>
    </source>
</evidence>
<dbReference type="Pfam" id="PF13807">
    <property type="entry name" value="GNVR"/>
    <property type="match status" value="1"/>
</dbReference>
<dbReference type="RefSeq" id="WP_053993078.1">
    <property type="nucleotide sequence ID" value="NZ_CP065643.1"/>
</dbReference>
<keyword evidence="6 8" id="KW-0472">Membrane</keyword>
<evidence type="ECO:0000259" key="9">
    <source>
        <dbReference type="Pfam" id="PF02706"/>
    </source>
</evidence>
<comment type="similarity">
    <text evidence="2">Belongs to the CpsC/CapA family.</text>
</comment>
<dbReference type="InterPro" id="IPR003856">
    <property type="entry name" value="LPS_length_determ_N"/>
</dbReference>
<dbReference type="OrthoDB" id="2854392at2"/>
<keyword evidence="3" id="KW-1003">Cell membrane</keyword>
<keyword evidence="12" id="KW-1185">Reference proteome</keyword>
<name>A0A0N0UXD5_9BACI</name>
<dbReference type="PATRIC" id="fig|33935.3.peg.2891"/>
<feature type="coiled-coil region" evidence="7">
    <location>
        <begin position="208"/>
        <end position="235"/>
    </location>
</feature>
<dbReference type="InterPro" id="IPR032807">
    <property type="entry name" value="GNVR"/>
</dbReference>